<protein>
    <recommendedName>
        <fullName evidence="3 6">Queuosine 5'-phosphate N-glycosylase/hydrolase</fullName>
        <ecNumber evidence="6">3.2.2.-</ecNumber>
    </recommendedName>
    <alternativeName>
        <fullName evidence="4 6">Queuosine-nucleotide N-glycosylase/hydrolase</fullName>
    </alternativeName>
</protein>
<gene>
    <name evidence="8 9" type="primary">LOC114251895</name>
</gene>
<accession>A0A6J2KIF7</accession>
<name>A0A6J2KIF7_BOMMA</name>
<evidence type="ECO:0000256" key="2">
    <source>
        <dbReference type="ARBA" id="ARBA00035119"/>
    </source>
</evidence>
<dbReference type="Proteomes" id="UP000504629">
    <property type="component" value="Unplaced"/>
</dbReference>
<comment type="similarity">
    <text evidence="2 6">Belongs to the QNG1 protein family.</text>
</comment>
<evidence type="ECO:0000313" key="7">
    <source>
        <dbReference type="Proteomes" id="UP000504629"/>
    </source>
</evidence>
<dbReference type="PANTHER" id="PTHR21314:SF0">
    <property type="entry name" value="QUEUOSINE 5'-PHOSPHATE N-GLYCOSYLASE_HYDROLASE"/>
    <property type="match status" value="1"/>
</dbReference>
<dbReference type="EC" id="3.2.2.-" evidence="6"/>
<dbReference type="RefSeq" id="XP_028042118.1">
    <property type="nucleotide sequence ID" value="XM_028186317.1"/>
</dbReference>
<keyword evidence="7" id="KW-1185">Reference proteome</keyword>
<evidence type="ECO:0000256" key="4">
    <source>
        <dbReference type="ARBA" id="ARBA00035393"/>
    </source>
</evidence>
<comment type="catalytic activity">
    <reaction evidence="5 6">
        <text>queuosine 5'-phosphate + H2O = queuine + D-ribose 5-phosphate</text>
        <dbReference type="Rhea" id="RHEA:75387"/>
        <dbReference type="ChEBI" id="CHEBI:15377"/>
        <dbReference type="ChEBI" id="CHEBI:17433"/>
        <dbReference type="ChEBI" id="CHEBI:78346"/>
        <dbReference type="ChEBI" id="CHEBI:194371"/>
    </reaction>
    <physiologicalReaction direction="left-to-right" evidence="5 6">
        <dbReference type="Rhea" id="RHEA:75388"/>
    </physiologicalReaction>
</comment>
<evidence type="ECO:0000256" key="6">
    <source>
        <dbReference type="RuleBase" id="RU365002"/>
    </source>
</evidence>
<reference evidence="8 9" key="1">
    <citation type="submission" date="2025-04" db="UniProtKB">
        <authorList>
            <consortium name="RefSeq"/>
        </authorList>
    </citation>
    <scope>IDENTIFICATION</scope>
    <source>
        <tissue evidence="8 9">Silk gland</tissue>
    </source>
</reference>
<evidence type="ECO:0000313" key="9">
    <source>
        <dbReference type="RefSeq" id="XP_028042118.1"/>
    </source>
</evidence>
<evidence type="ECO:0000313" key="8">
    <source>
        <dbReference type="RefSeq" id="XP_028042116.1"/>
    </source>
</evidence>
<proteinExistence type="inferred from homology"/>
<dbReference type="Pfam" id="PF10343">
    <property type="entry name" value="Q_salvage"/>
    <property type="match status" value="1"/>
</dbReference>
<dbReference type="GeneID" id="114251895"/>
<organism evidence="7 8">
    <name type="scientific">Bombyx mandarina</name>
    <name type="common">Wild silk moth</name>
    <name type="synonym">Wild silkworm</name>
    <dbReference type="NCBI Taxonomy" id="7092"/>
    <lineage>
        <taxon>Eukaryota</taxon>
        <taxon>Metazoa</taxon>
        <taxon>Ecdysozoa</taxon>
        <taxon>Arthropoda</taxon>
        <taxon>Hexapoda</taxon>
        <taxon>Insecta</taxon>
        <taxon>Pterygota</taxon>
        <taxon>Neoptera</taxon>
        <taxon>Endopterygota</taxon>
        <taxon>Lepidoptera</taxon>
        <taxon>Glossata</taxon>
        <taxon>Ditrysia</taxon>
        <taxon>Bombycoidea</taxon>
        <taxon>Bombycidae</taxon>
        <taxon>Bombycinae</taxon>
        <taxon>Bombyx</taxon>
    </lineage>
</organism>
<dbReference type="RefSeq" id="XP_028042116.1">
    <property type="nucleotide sequence ID" value="XM_028186315.1"/>
</dbReference>
<comment type="function">
    <text evidence="6">Catalyzes the hydrolysis of queuosine 5'-phosphate, releasing the nucleobase queuine (q). Is required for salvage of queuine from exogenous queuosine (Q) that is imported and then converted to queuosine 5'-phosphate intracellularly.</text>
</comment>
<dbReference type="InterPro" id="IPR019438">
    <property type="entry name" value="Q_salvage"/>
</dbReference>
<evidence type="ECO:0000256" key="5">
    <source>
        <dbReference type="ARBA" id="ARBA00048204"/>
    </source>
</evidence>
<dbReference type="AlphaFoldDB" id="A0A6J2KIF7"/>
<dbReference type="PANTHER" id="PTHR21314">
    <property type="entry name" value="QUEUOSINE 5'-PHOSPHATE N-GLYCOSYLASE_HYDROLASE-RELATED"/>
    <property type="match status" value="1"/>
</dbReference>
<dbReference type="GO" id="GO:0016787">
    <property type="term" value="F:hydrolase activity"/>
    <property type="evidence" value="ECO:0007669"/>
    <property type="project" value="UniProtKB-KW"/>
</dbReference>
<sequence>MDDEVVLLPAKAGEFIARYAKHVQIHEEGLDKACKEILTSMSTSKLEIPDAGTGIHPNVEHPRAVDWVFVADMLNFCFWSYSGARKWTVGGHSGYYALEAALDRAIKEGYDITNPEYYSKITAEQLKTIMRGDNEVKIPLFTERMSVLHETGAILLEKYNGTFTTCLKEANKSALKLLEIIVNNFPSFRDEAVYKGQKLGIYKRAQILVADLWNFFGGKSWGEFEDIDKITMFADYRVPQVLVYFGALSYSDELMEKLKNDILLQSGSEEEIEIRGCSIHAIELIKKRLEDALKKKGGDIELPNSSLIDYYLWCYRRKYADEMESIPFHKTLGIYY</sequence>
<keyword evidence="1 6" id="KW-0378">Hydrolase</keyword>
<dbReference type="KEGG" id="bman:114251895"/>
<dbReference type="OrthoDB" id="416777at2759"/>
<evidence type="ECO:0000256" key="1">
    <source>
        <dbReference type="ARBA" id="ARBA00022801"/>
    </source>
</evidence>
<evidence type="ECO:0000256" key="3">
    <source>
        <dbReference type="ARBA" id="ARBA00035306"/>
    </source>
</evidence>
<dbReference type="GO" id="GO:0006400">
    <property type="term" value="P:tRNA modification"/>
    <property type="evidence" value="ECO:0007669"/>
    <property type="project" value="TreeGrafter"/>
</dbReference>